<sequence>MAAPGSKHVKGRTSMTIATSIIRKIRRISTIGVSSSSDRAPEPEYRLRHCQEQYFSGGAQTTKRWRVMSRHSRADFAKDSHKEGIFVVHAANIGIPGTPRPVTTVVVPGSMVRNAQRSEDLEIEKKVFYNAINNARRSEGARHVKLDPAIAADVQAYAETLPQLQPRGSPWEDVSTRASTFIEQGMPQHGRESVRLIGPPGYRALACCELWCSGKHIRRSHFGQHVRRLMHISSFSRRHPAGRQRHLYTAFETMIDPKWEVMGIGRTADGRWVVEFFGRGDTGLRIEKSEINMDVHELPAFDQFTEQDGDGMVVKERTLRRKQSSVDLAAAYAELCAKDTVPEPLLIRHEADVDDLDSTDRMEHVERHRRMALAALNGDRGQECC</sequence>
<accession>A0A6G1L924</accession>
<evidence type="ECO:0000313" key="1">
    <source>
        <dbReference type="EMBL" id="KAF2769069.1"/>
    </source>
</evidence>
<name>A0A6G1L924_9PEZI</name>
<reference evidence="1" key="1">
    <citation type="journal article" date="2020" name="Stud. Mycol.">
        <title>101 Dothideomycetes genomes: a test case for predicting lifestyles and emergence of pathogens.</title>
        <authorList>
            <person name="Haridas S."/>
            <person name="Albert R."/>
            <person name="Binder M."/>
            <person name="Bloem J."/>
            <person name="Labutti K."/>
            <person name="Salamov A."/>
            <person name="Andreopoulos B."/>
            <person name="Baker S."/>
            <person name="Barry K."/>
            <person name="Bills G."/>
            <person name="Bluhm B."/>
            <person name="Cannon C."/>
            <person name="Castanera R."/>
            <person name="Culley D."/>
            <person name="Daum C."/>
            <person name="Ezra D."/>
            <person name="Gonzalez J."/>
            <person name="Henrissat B."/>
            <person name="Kuo A."/>
            <person name="Liang C."/>
            <person name="Lipzen A."/>
            <person name="Lutzoni F."/>
            <person name="Magnuson J."/>
            <person name="Mondo S."/>
            <person name="Nolan M."/>
            <person name="Ohm R."/>
            <person name="Pangilinan J."/>
            <person name="Park H.-J."/>
            <person name="Ramirez L."/>
            <person name="Alfaro M."/>
            <person name="Sun H."/>
            <person name="Tritt A."/>
            <person name="Yoshinaga Y."/>
            <person name="Zwiers L.-H."/>
            <person name="Turgeon B."/>
            <person name="Goodwin S."/>
            <person name="Spatafora J."/>
            <person name="Crous P."/>
            <person name="Grigoriev I."/>
        </authorList>
    </citation>
    <scope>NUCLEOTIDE SEQUENCE</scope>
    <source>
        <strain evidence="1">CBS 116005</strain>
    </source>
</reference>
<evidence type="ECO:0000313" key="2">
    <source>
        <dbReference type="Proteomes" id="UP000799436"/>
    </source>
</evidence>
<dbReference type="Proteomes" id="UP000799436">
    <property type="component" value="Unassembled WGS sequence"/>
</dbReference>
<dbReference type="OrthoDB" id="3825639at2759"/>
<gene>
    <name evidence="1" type="ORF">EJ03DRAFT_106155</name>
</gene>
<organism evidence="1 2">
    <name type="scientific">Teratosphaeria nubilosa</name>
    <dbReference type="NCBI Taxonomy" id="161662"/>
    <lineage>
        <taxon>Eukaryota</taxon>
        <taxon>Fungi</taxon>
        <taxon>Dikarya</taxon>
        <taxon>Ascomycota</taxon>
        <taxon>Pezizomycotina</taxon>
        <taxon>Dothideomycetes</taxon>
        <taxon>Dothideomycetidae</taxon>
        <taxon>Mycosphaerellales</taxon>
        <taxon>Teratosphaeriaceae</taxon>
        <taxon>Teratosphaeria</taxon>
    </lineage>
</organism>
<keyword evidence="2" id="KW-1185">Reference proteome</keyword>
<dbReference type="EMBL" id="ML995837">
    <property type="protein sequence ID" value="KAF2769069.1"/>
    <property type="molecule type" value="Genomic_DNA"/>
</dbReference>
<proteinExistence type="predicted"/>
<protein>
    <submittedName>
        <fullName evidence="1">Uncharacterized protein</fullName>
    </submittedName>
</protein>
<dbReference type="AlphaFoldDB" id="A0A6G1L924"/>